<accession>A0ABT3CUZ5</accession>
<evidence type="ECO:0000256" key="3">
    <source>
        <dbReference type="ARBA" id="ARBA00022989"/>
    </source>
</evidence>
<evidence type="ECO:0000313" key="9">
    <source>
        <dbReference type="Proteomes" id="UP001300692"/>
    </source>
</evidence>
<keyword evidence="6 7" id="KW-0961">Cell wall biogenesis/degradation</keyword>
<keyword evidence="4 7" id="KW-0472">Membrane</keyword>
<keyword evidence="2 7" id="KW-0812">Transmembrane</keyword>
<dbReference type="RefSeq" id="WP_264138343.1">
    <property type="nucleotide sequence ID" value="NZ_JAOYOD010000001.1"/>
</dbReference>
<dbReference type="PANTHER" id="PTHR30518">
    <property type="entry name" value="ENDOLYTIC MUREIN TRANSGLYCOSYLASE"/>
    <property type="match status" value="1"/>
</dbReference>
<comment type="catalytic activity">
    <reaction evidence="7">
        <text>a peptidoglycan chain = a peptidoglycan chain with N-acetyl-1,6-anhydromuramyl-[peptide] at the reducing end + a peptidoglycan chain with N-acetylglucosamine at the non-reducing end.</text>
        <dbReference type="EC" id="4.2.2.29"/>
    </reaction>
</comment>
<feature type="transmembrane region" description="Helical" evidence="7">
    <location>
        <begin position="7"/>
        <end position="26"/>
    </location>
</feature>
<proteinExistence type="inferred from homology"/>
<organism evidence="8 9">
    <name type="scientific">Reichenbachiella ulvae</name>
    <dbReference type="NCBI Taxonomy" id="2980104"/>
    <lineage>
        <taxon>Bacteria</taxon>
        <taxon>Pseudomonadati</taxon>
        <taxon>Bacteroidota</taxon>
        <taxon>Cytophagia</taxon>
        <taxon>Cytophagales</taxon>
        <taxon>Reichenbachiellaceae</taxon>
        <taxon>Reichenbachiella</taxon>
    </lineage>
</organism>
<dbReference type="Gene3D" id="3.30.160.60">
    <property type="entry name" value="Classic Zinc Finger"/>
    <property type="match status" value="1"/>
</dbReference>
<reference evidence="8 9" key="1">
    <citation type="submission" date="2022-10" db="EMBL/GenBank/DDBJ databases">
        <title>Comparative genomics and taxonomic characterization of three novel marine species of genus Reichenbachiella exhibiting antioxidant and polysaccharide degradation activities.</title>
        <authorList>
            <person name="Muhammad N."/>
            <person name="Lee Y.-J."/>
            <person name="Ko J."/>
            <person name="Kim S.-G."/>
        </authorList>
    </citation>
    <scope>NUCLEOTIDE SEQUENCE [LARGE SCALE GENOMIC DNA]</scope>
    <source>
        <strain evidence="8 9">ABR2-5</strain>
    </source>
</reference>
<dbReference type="PANTHER" id="PTHR30518:SF2">
    <property type="entry name" value="ENDOLYTIC MUREIN TRANSGLYCOSYLASE"/>
    <property type="match status" value="1"/>
</dbReference>
<comment type="similarity">
    <text evidence="7">Belongs to the transglycosylase MltG family.</text>
</comment>
<keyword evidence="1 7" id="KW-1003">Cell membrane</keyword>
<comment type="caution">
    <text evidence="8">The sequence shown here is derived from an EMBL/GenBank/DDBJ whole genome shotgun (WGS) entry which is preliminary data.</text>
</comment>
<evidence type="ECO:0000256" key="7">
    <source>
        <dbReference type="HAMAP-Rule" id="MF_02065"/>
    </source>
</evidence>
<dbReference type="Pfam" id="PF02618">
    <property type="entry name" value="YceG"/>
    <property type="match status" value="1"/>
</dbReference>
<evidence type="ECO:0000256" key="5">
    <source>
        <dbReference type="ARBA" id="ARBA00023239"/>
    </source>
</evidence>
<evidence type="ECO:0000256" key="2">
    <source>
        <dbReference type="ARBA" id="ARBA00022692"/>
    </source>
</evidence>
<sequence length="345" mass="39179">MDRKKVILGAIIVSFSVMLSSFGFYFHQVVYAPNFLYEKNPKPLIIPTGSDYKYVQKQIADGGFVDDLVSFSFLAKTMGYQENVKPGLYLLEPGMNNLEVIRLLRNGSQTAVNVTFNNVRLVSDLTEKITKNLEITAEDFEAVLRNDSLIKANGFDSLTIISMFIPNTYQAYWNTSAEALFAKMKREYDKFWTDERKKKAEALGMTPKEVSVLASIVQAETIMSDERPVVAGLYLNRLKTGMPLQADPTLVFAAQDFEIKRVLTKHTQIESPFNTYKYTGLPPGPINMPSIKSIDAVLNYKEHDYIFMCAKEDFSGYHNFASNLRDHNRNAARYQRALNQAGLYK</sequence>
<dbReference type="InterPro" id="IPR003770">
    <property type="entry name" value="MLTG-like"/>
</dbReference>
<protein>
    <recommendedName>
        <fullName evidence="7">Endolytic murein transglycosylase</fullName>
        <ecNumber evidence="7">4.2.2.29</ecNumber>
    </recommendedName>
    <alternativeName>
        <fullName evidence="7">Peptidoglycan lytic transglycosylase</fullName>
    </alternativeName>
    <alternativeName>
        <fullName evidence="7">Peptidoglycan polymerization terminase</fullName>
    </alternativeName>
</protein>
<comment type="subcellular location">
    <subcellularLocation>
        <location evidence="7">Cell membrane</location>
        <topology evidence="7">Single-pass membrane protein</topology>
    </subcellularLocation>
</comment>
<dbReference type="HAMAP" id="MF_02065">
    <property type="entry name" value="MltG"/>
    <property type="match status" value="1"/>
</dbReference>
<keyword evidence="5 7" id="KW-0456">Lyase</keyword>
<gene>
    <name evidence="7 8" type="primary">mltG</name>
    <name evidence="8" type="ORF">N7U62_12655</name>
</gene>
<dbReference type="Gene3D" id="3.30.1490.480">
    <property type="entry name" value="Endolytic murein transglycosylase"/>
    <property type="match status" value="1"/>
</dbReference>
<evidence type="ECO:0000313" key="8">
    <source>
        <dbReference type="EMBL" id="MCV9387522.1"/>
    </source>
</evidence>
<feature type="site" description="Important for catalytic activity" evidence="7">
    <location>
        <position position="220"/>
    </location>
</feature>
<dbReference type="CDD" id="cd08010">
    <property type="entry name" value="MltG_like"/>
    <property type="match status" value="1"/>
</dbReference>
<name>A0ABT3CUZ5_9BACT</name>
<evidence type="ECO:0000256" key="4">
    <source>
        <dbReference type="ARBA" id="ARBA00023136"/>
    </source>
</evidence>
<dbReference type="Proteomes" id="UP001300692">
    <property type="component" value="Unassembled WGS sequence"/>
</dbReference>
<dbReference type="NCBIfam" id="TIGR00247">
    <property type="entry name" value="endolytic transglycosylase MltG"/>
    <property type="match status" value="1"/>
</dbReference>
<comment type="function">
    <text evidence="7">Functions as a peptidoglycan terminase that cleaves nascent peptidoglycan strands endolytically to terminate their elongation.</text>
</comment>
<keyword evidence="3 7" id="KW-1133">Transmembrane helix</keyword>
<evidence type="ECO:0000256" key="1">
    <source>
        <dbReference type="ARBA" id="ARBA00022475"/>
    </source>
</evidence>
<keyword evidence="9" id="KW-1185">Reference proteome</keyword>
<dbReference type="EC" id="4.2.2.29" evidence="7"/>
<evidence type="ECO:0000256" key="6">
    <source>
        <dbReference type="ARBA" id="ARBA00023316"/>
    </source>
</evidence>
<dbReference type="EMBL" id="JAOYOD010000001">
    <property type="protein sequence ID" value="MCV9387522.1"/>
    <property type="molecule type" value="Genomic_DNA"/>
</dbReference>